<comment type="caution">
    <text evidence="1">The sequence shown here is derived from an EMBL/GenBank/DDBJ whole genome shotgun (WGS) entry which is preliminary data.</text>
</comment>
<name>A0A0F9ZE11_9MICR</name>
<protein>
    <submittedName>
        <fullName evidence="1">Uncharacterized protein</fullName>
    </submittedName>
</protein>
<dbReference type="AlphaFoldDB" id="A0A0F9ZE11"/>
<evidence type="ECO:0000313" key="2">
    <source>
        <dbReference type="Proteomes" id="UP000034350"/>
    </source>
</evidence>
<keyword evidence="2" id="KW-1185">Reference proteome</keyword>
<dbReference type="VEuPathDB" id="MicrosporidiaDB:AAJ76_1200018591"/>
<dbReference type="Proteomes" id="UP000034350">
    <property type="component" value="Unassembled WGS sequence"/>
</dbReference>
<dbReference type="RefSeq" id="XP_024331516.1">
    <property type="nucleotide sequence ID" value="XM_024473851.1"/>
</dbReference>
<reference evidence="1 2" key="1">
    <citation type="journal article" date="2015" name="Environ. Microbiol.">
        <title>Genome analyses suggest the presence of polyploidy and recent human-driven expansions in eight global populations of the honeybee pathogen Nosema ceranae.</title>
        <authorList>
            <person name="Pelin A."/>
            <person name="Selman M."/>
            <person name="Aris-Brosou S."/>
            <person name="Farinelli L."/>
            <person name="Corradi N."/>
        </authorList>
    </citation>
    <scope>NUCLEOTIDE SEQUENCE [LARGE SCALE GENOMIC DNA]</scope>
    <source>
        <strain evidence="1 2">PA08 1199</strain>
    </source>
</reference>
<accession>A0A0F9ZE11</accession>
<sequence>MGRRFDIIQTPKDFNHTDLPSEITISKPFKINQDTYVCEKTSVDGFKIYNEKEDCGTNKHYYVIRKL</sequence>
<dbReference type="GeneID" id="36318748"/>
<dbReference type="OrthoDB" id="2198358at2759"/>
<proteinExistence type="predicted"/>
<dbReference type="EMBL" id="JPQZ01000012">
    <property type="protein sequence ID" value="KKO75774.1"/>
    <property type="molecule type" value="Genomic_DNA"/>
</dbReference>
<dbReference type="VEuPathDB" id="MicrosporidiaDB:G9O61_00g009170"/>
<evidence type="ECO:0000313" key="1">
    <source>
        <dbReference type="EMBL" id="KKO75774.1"/>
    </source>
</evidence>
<gene>
    <name evidence="1" type="ORF">AAJ76_1200018591</name>
</gene>
<organism evidence="1 2">
    <name type="scientific">Vairimorpha ceranae</name>
    <dbReference type="NCBI Taxonomy" id="40302"/>
    <lineage>
        <taxon>Eukaryota</taxon>
        <taxon>Fungi</taxon>
        <taxon>Fungi incertae sedis</taxon>
        <taxon>Microsporidia</taxon>
        <taxon>Nosematidae</taxon>
        <taxon>Vairimorpha</taxon>
    </lineage>
</organism>